<evidence type="ECO:0000313" key="2">
    <source>
        <dbReference type="Proteomes" id="UP000030481"/>
    </source>
</evidence>
<protein>
    <submittedName>
        <fullName evidence="1">Uncharacterized protein</fullName>
    </submittedName>
</protein>
<reference evidence="2" key="1">
    <citation type="journal article" date="2014" name="Sci. Data">
        <title>Genomes of diverse isolates of the marine cyanobacterium Prochlorococcus.</title>
        <authorList>
            <person name="Biller S."/>
            <person name="Berube P."/>
            <person name="Thompson J."/>
            <person name="Kelly L."/>
            <person name="Roggensack S."/>
            <person name="Awad L."/>
            <person name="Roache-Johnson K."/>
            <person name="Ding H."/>
            <person name="Giovannoni S.J."/>
            <person name="Moore L.R."/>
            <person name="Chisholm S.W."/>
        </authorList>
    </citation>
    <scope>NUCLEOTIDE SEQUENCE [LARGE SCALE GENOMIC DNA]</scope>
</reference>
<gene>
    <name evidence="1" type="ORF">EV01_1127</name>
</gene>
<dbReference type="Proteomes" id="UP000030481">
    <property type="component" value="Unassembled WGS sequence"/>
</dbReference>
<organism evidence="1 2">
    <name type="scientific">Prochlorococcus marinus str. MIT 9401</name>
    <dbReference type="NCBI Taxonomy" id="167551"/>
    <lineage>
        <taxon>Bacteria</taxon>
        <taxon>Bacillati</taxon>
        <taxon>Cyanobacteriota</taxon>
        <taxon>Cyanophyceae</taxon>
        <taxon>Synechococcales</taxon>
        <taxon>Prochlorococcaceae</taxon>
        <taxon>Prochlorococcus</taxon>
    </lineage>
</organism>
<sequence>MTPVYKNFKGKQLCLALKNDQLNLEKVKKLEEYSGLEGTAVLNYCAKIGVIDMATES</sequence>
<name>A0A0A2B2Z9_PROMR</name>
<comment type="caution">
    <text evidence="1">The sequence shown here is derived from an EMBL/GenBank/DDBJ whole genome shotgun (WGS) entry which is preliminary data.</text>
</comment>
<proteinExistence type="predicted"/>
<dbReference type="EMBL" id="JNAR01000015">
    <property type="protein sequence ID" value="KGG07512.1"/>
    <property type="molecule type" value="Genomic_DNA"/>
</dbReference>
<accession>A0A0A2B2Z9</accession>
<dbReference type="AlphaFoldDB" id="A0A0A2B2Z9"/>
<evidence type="ECO:0000313" key="1">
    <source>
        <dbReference type="EMBL" id="KGG07512.1"/>
    </source>
</evidence>